<comment type="caution">
    <text evidence="1">The sequence shown here is derived from an EMBL/GenBank/DDBJ whole genome shotgun (WGS) entry which is preliminary data.</text>
</comment>
<dbReference type="Proteomes" id="UP001054837">
    <property type="component" value="Unassembled WGS sequence"/>
</dbReference>
<dbReference type="AlphaFoldDB" id="A0AAV4TVZ1"/>
<proteinExistence type="predicted"/>
<name>A0AAV4TVZ1_9ARAC</name>
<sequence length="87" mass="10108">MSIIQLYKLEKVSLKFPSTTIKNSTMRRRSTLVNSLDLLPVKTKTVAQKSDPQKDCIEQLLWESMSPNITVVRRIAFNDETFQYIET</sequence>
<organism evidence="1 2">
    <name type="scientific">Caerostris darwini</name>
    <dbReference type="NCBI Taxonomy" id="1538125"/>
    <lineage>
        <taxon>Eukaryota</taxon>
        <taxon>Metazoa</taxon>
        <taxon>Ecdysozoa</taxon>
        <taxon>Arthropoda</taxon>
        <taxon>Chelicerata</taxon>
        <taxon>Arachnida</taxon>
        <taxon>Araneae</taxon>
        <taxon>Araneomorphae</taxon>
        <taxon>Entelegynae</taxon>
        <taxon>Araneoidea</taxon>
        <taxon>Araneidae</taxon>
        <taxon>Caerostris</taxon>
    </lineage>
</organism>
<dbReference type="EMBL" id="BPLQ01010101">
    <property type="protein sequence ID" value="GIY48393.1"/>
    <property type="molecule type" value="Genomic_DNA"/>
</dbReference>
<accession>A0AAV4TVZ1</accession>
<keyword evidence="2" id="KW-1185">Reference proteome</keyword>
<evidence type="ECO:0000313" key="1">
    <source>
        <dbReference type="EMBL" id="GIY48393.1"/>
    </source>
</evidence>
<reference evidence="1 2" key="1">
    <citation type="submission" date="2021-06" db="EMBL/GenBank/DDBJ databases">
        <title>Caerostris darwini draft genome.</title>
        <authorList>
            <person name="Kono N."/>
            <person name="Arakawa K."/>
        </authorList>
    </citation>
    <scope>NUCLEOTIDE SEQUENCE [LARGE SCALE GENOMIC DNA]</scope>
</reference>
<protein>
    <submittedName>
        <fullName evidence="1">Uncharacterized protein</fullName>
    </submittedName>
</protein>
<evidence type="ECO:0000313" key="2">
    <source>
        <dbReference type="Proteomes" id="UP001054837"/>
    </source>
</evidence>
<gene>
    <name evidence="1" type="ORF">CDAR_106041</name>
</gene>